<organism evidence="1 2">
    <name type="scientific">Rhizophagus clarus</name>
    <dbReference type="NCBI Taxonomy" id="94130"/>
    <lineage>
        <taxon>Eukaryota</taxon>
        <taxon>Fungi</taxon>
        <taxon>Fungi incertae sedis</taxon>
        <taxon>Mucoromycota</taxon>
        <taxon>Glomeromycotina</taxon>
        <taxon>Glomeromycetes</taxon>
        <taxon>Glomerales</taxon>
        <taxon>Glomeraceae</taxon>
        <taxon>Rhizophagus</taxon>
    </lineage>
</organism>
<dbReference type="EMBL" id="BLAL01000079">
    <property type="protein sequence ID" value="GES84359.1"/>
    <property type="molecule type" value="Genomic_DNA"/>
</dbReference>
<dbReference type="AlphaFoldDB" id="A0A8H3LF82"/>
<name>A0A8H3LF82_9GLOM</name>
<evidence type="ECO:0000313" key="1">
    <source>
        <dbReference type="EMBL" id="GES84359.1"/>
    </source>
</evidence>
<reference evidence="1" key="1">
    <citation type="submission" date="2019-10" db="EMBL/GenBank/DDBJ databases">
        <title>Conservation and host-specific expression of non-tandemly repeated heterogenous ribosome RNA gene in arbuscular mycorrhizal fungi.</title>
        <authorList>
            <person name="Maeda T."/>
            <person name="Kobayashi Y."/>
            <person name="Nakagawa T."/>
            <person name="Ezawa T."/>
            <person name="Yamaguchi K."/>
            <person name="Bino T."/>
            <person name="Nishimoto Y."/>
            <person name="Shigenobu S."/>
            <person name="Kawaguchi M."/>
        </authorList>
    </citation>
    <scope>NUCLEOTIDE SEQUENCE</scope>
    <source>
        <strain evidence="1">HR1</strain>
    </source>
</reference>
<protein>
    <submittedName>
        <fullName evidence="1">Uncharacterized protein</fullName>
    </submittedName>
</protein>
<evidence type="ECO:0000313" key="2">
    <source>
        <dbReference type="Proteomes" id="UP000615446"/>
    </source>
</evidence>
<accession>A0A8H3LF82</accession>
<comment type="caution">
    <text evidence="1">The sequence shown here is derived from an EMBL/GenBank/DDBJ whole genome shotgun (WGS) entry which is preliminary data.</text>
</comment>
<proteinExistence type="predicted"/>
<gene>
    <name evidence="1" type="ORF">RCL2_001147900</name>
</gene>
<dbReference type="Proteomes" id="UP000615446">
    <property type="component" value="Unassembled WGS sequence"/>
</dbReference>
<sequence>MNNKQVTKIIQDVWAITQRSSTNIRILIQECNHCTVYKLLTPSDKPTSGYGHHSVIILAISPLLYNNLVQLIDDNKRSPEILGTSSIGRY</sequence>